<proteinExistence type="predicted"/>
<geneLocation type="plasmid" evidence="1 2">
    <name>unnamed1</name>
</geneLocation>
<dbReference type="Pfam" id="PF20212">
    <property type="entry name" value="DUF6572"/>
    <property type="match status" value="1"/>
</dbReference>
<name>A0A9Q9HFK9_9RHOB</name>
<keyword evidence="1" id="KW-0614">Plasmid</keyword>
<reference evidence="1" key="1">
    <citation type="submission" date="2021-08" db="EMBL/GenBank/DDBJ databases">
        <authorList>
            <person name="Nwanade C."/>
            <person name="Wang M."/>
            <person name="Masoudi A."/>
            <person name="Yu Z."/>
            <person name="Liu J."/>
        </authorList>
    </citation>
    <scope>NUCLEOTIDE SEQUENCE</scope>
    <source>
        <strain evidence="1">S056</strain>
        <plasmid evidence="1">unnamed1</plasmid>
    </source>
</reference>
<dbReference type="AlphaFoldDB" id="A0A9Q9HFK9"/>
<protein>
    <submittedName>
        <fullName evidence="1">Uncharacterized protein</fullName>
    </submittedName>
</protein>
<organism evidence="1 2">
    <name type="scientific">Aliiroseovarius crassostreae</name>
    <dbReference type="NCBI Taxonomy" id="154981"/>
    <lineage>
        <taxon>Bacteria</taxon>
        <taxon>Pseudomonadati</taxon>
        <taxon>Pseudomonadota</taxon>
        <taxon>Alphaproteobacteria</taxon>
        <taxon>Rhodobacterales</taxon>
        <taxon>Paracoccaceae</taxon>
        <taxon>Aliiroseovarius</taxon>
    </lineage>
</organism>
<evidence type="ECO:0000313" key="1">
    <source>
        <dbReference type="EMBL" id="UWP97184.1"/>
    </source>
</evidence>
<gene>
    <name evidence="1" type="ORF">K3X48_15245</name>
</gene>
<sequence length="111" mass="12852">MTISETDTIDFVQVNASDQRVNLIVADHLPWEGIGDADDQHMYLLQEKLNSYLAYVETRQLYSDYPDVVGYDIKLQVYGKFDRSPKGVEFYARLRGFLEQSGYSIEFILKS</sequence>
<dbReference type="InterPro" id="IPR046702">
    <property type="entry name" value="DUF6572"/>
</dbReference>
<evidence type="ECO:0000313" key="2">
    <source>
        <dbReference type="Proteomes" id="UP001057991"/>
    </source>
</evidence>
<accession>A0A9Q9HFK9</accession>
<dbReference type="EMBL" id="CP080777">
    <property type="protein sequence ID" value="UWP97184.1"/>
    <property type="molecule type" value="Genomic_DNA"/>
</dbReference>
<dbReference type="RefSeq" id="WP_259807038.1">
    <property type="nucleotide sequence ID" value="NZ_CP080777.1"/>
</dbReference>
<dbReference type="Proteomes" id="UP001057991">
    <property type="component" value="Plasmid unnamed1"/>
</dbReference>